<dbReference type="CDD" id="cd06225">
    <property type="entry name" value="HAMP"/>
    <property type="match status" value="1"/>
</dbReference>
<dbReference type="PANTHER" id="PTHR32089:SF112">
    <property type="entry name" value="LYSOZYME-LIKE PROTEIN-RELATED"/>
    <property type="match status" value="1"/>
</dbReference>
<dbReference type="SUPFAM" id="SSF103190">
    <property type="entry name" value="Sensory domain-like"/>
    <property type="match status" value="1"/>
</dbReference>
<keyword evidence="5 10" id="KW-1133">Transmembrane helix</keyword>
<evidence type="ECO:0000256" key="9">
    <source>
        <dbReference type="PROSITE-ProRule" id="PRU00284"/>
    </source>
</evidence>
<dbReference type="Gene3D" id="3.30.450.20">
    <property type="entry name" value="PAS domain"/>
    <property type="match status" value="2"/>
</dbReference>
<dbReference type="Proteomes" id="UP001169242">
    <property type="component" value="Unassembled WGS sequence"/>
</dbReference>
<comment type="subcellular location">
    <subcellularLocation>
        <location evidence="1">Cell membrane</location>
        <topology evidence="1">Multi-pass membrane protein</topology>
    </subcellularLocation>
</comment>
<dbReference type="InterPro" id="IPR004089">
    <property type="entry name" value="MCPsignal_dom"/>
</dbReference>
<keyword evidence="6 10" id="KW-0472">Membrane</keyword>
<dbReference type="InterPro" id="IPR033479">
    <property type="entry name" value="dCache_1"/>
</dbReference>
<evidence type="ECO:0000256" key="3">
    <source>
        <dbReference type="ARBA" id="ARBA00022500"/>
    </source>
</evidence>
<name>A0AA42DMN5_9FIRM</name>
<keyword evidence="2" id="KW-1003">Cell membrane</keyword>
<dbReference type="EMBL" id="JAQIFT010000037">
    <property type="protein sequence ID" value="MDA3731503.1"/>
    <property type="molecule type" value="Genomic_DNA"/>
</dbReference>
<dbReference type="RefSeq" id="WP_271011880.1">
    <property type="nucleotide sequence ID" value="NZ_JAQIFT010000037.1"/>
</dbReference>
<reference evidence="13" key="1">
    <citation type="journal article" date="2023" name="Int. J. Syst. Evol. Microbiol.">
        <title>&lt;i&gt;Holtiella tumoricola&lt;/i&gt; gen. nov. sp. nov., isolated from a human clinical sample.</title>
        <authorList>
            <person name="Allen-Vercoe E."/>
            <person name="Daigneault M.C."/>
            <person name="Vancuren S.J."/>
            <person name="Cochrane K."/>
            <person name="O'Neal L.L."/>
            <person name="Sankaranarayanan K."/>
            <person name="Lawson P.A."/>
        </authorList>
    </citation>
    <scope>NUCLEOTIDE SEQUENCE</scope>
    <source>
        <strain evidence="13">CC70A</strain>
    </source>
</reference>
<gene>
    <name evidence="13" type="ORF">PBV87_08435</name>
</gene>
<evidence type="ECO:0000256" key="5">
    <source>
        <dbReference type="ARBA" id="ARBA00022989"/>
    </source>
</evidence>
<dbReference type="CDD" id="cd12912">
    <property type="entry name" value="PDC2_MCP_like"/>
    <property type="match status" value="1"/>
</dbReference>
<sequence length="605" mass="67122">MSIEQPLKEAKTLIKLLANDIGILEEMTYEAIGERARQAIQLNEVITDVYVLNPKGDQIYNSKGKDKLVNRADREYFINGMKGQEGFTDVMISQKNNNVIVMYYTPVMKYGQAAGVCAVNIDISKFIDMLKMEQEKTGVNTYIVDDKGNLIAHPDVKVEEEIISYLDYEPVQKVINEEMGTIKYKKEGKNILASFSPLQEIDWGIVAENDERVAYTELNQMIVNLILIAVLIVIVAAFIAILLVRALTNPIKLISQKLNTAARGELSHAYLEGNILKKQDELGDIARDFNEMITHLSRMIGKIKDTSMSVNKSSRILSEASENVKESTNQVAQATNEIAQNTSHQAEELESTVVSVRMLGDEIQTIAENISNISRVSDTTKEIAMDGLEFVKILQEANVKNNSISETIFESIDQVNESVSQITMIIETISSIAQQTNLLSLNASIEAARAGENGKGFAVVANEVRKLADQCQVATEEIVSLISKVQGQSKATVAIAKDSKDVLQKQYSAVQQTETSFEKVNTAIIEMLEKIQAIAASSEIINEQKDDVYKRVGSVAAEGQDSSAVAEEVSATTQEQLHYIADMQKRIDKLYKVTQTLEEEVNHFS</sequence>
<feature type="transmembrane region" description="Helical" evidence="10">
    <location>
        <begin position="221"/>
        <end position="244"/>
    </location>
</feature>
<evidence type="ECO:0000256" key="1">
    <source>
        <dbReference type="ARBA" id="ARBA00004651"/>
    </source>
</evidence>
<dbReference type="Pfam" id="PF00015">
    <property type="entry name" value="MCPsignal"/>
    <property type="match status" value="1"/>
</dbReference>
<evidence type="ECO:0000313" key="14">
    <source>
        <dbReference type="Proteomes" id="UP001169242"/>
    </source>
</evidence>
<dbReference type="InterPro" id="IPR029151">
    <property type="entry name" value="Sensor-like_sf"/>
</dbReference>
<dbReference type="SMART" id="SM00304">
    <property type="entry name" value="HAMP"/>
    <property type="match status" value="1"/>
</dbReference>
<dbReference type="SUPFAM" id="SSF58104">
    <property type="entry name" value="Methyl-accepting chemotaxis protein (MCP) signaling domain"/>
    <property type="match status" value="1"/>
</dbReference>
<dbReference type="Gene3D" id="1.10.287.950">
    <property type="entry name" value="Methyl-accepting chemotaxis protein"/>
    <property type="match status" value="1"/>
</dbReference>
<dbReference type="GO" id="GO:0005886">
    <property type="term" value="C:plasma membrane"/>
    <property type="evidence" value="ECO:0007669"/>
    <property type="project" value="UniProtKB-SubCell"/>
</dbReference>
<keyword evidence="4 10" id="KW-0812">Transmembrane</keyword>
<keyword evidence="14" id="KW-1185">Reference proteome</keyword>
<keyword evidence="7 9" id="KW-0807">Transducer</keyword>
<feature type="domain" description="HAMP" evidence="12">
    <location>
        <begin position="245"/>
        <end position="301"/>
    </location>
</feature>
<proteinExistence type="inferred from homology"/>
<evidence type="ECO:0000259" key="12">
    <source>
        <dbReference type="PROSITE" id="PS50885"/>
    </source>
</evidence>
<comment type="similarity">
    <text evidence="8">Belongs to the methyl-accepting chemotaxis (MCP) protein family.</text>
</comment>
<evidence type="ECO:0000256" key="4">
    <source>
        <dbReference type="ARBA" id="ARBA00022692"/>
    </source>
</evidence>
<dbReference type="AlphaFoldDB" id="A0AA42DMN5"/>
<evidence type="ECO:0000256" key="2">
    <source>
        <dbReference type="ARBA" id="ARBA00022475"/>
    </source>
</evidence>
<dbReference type="InterPro" id="IPR003660">
    <property type="entry name" value="HAMP_dom"/>
</dbReference>
<accession>A0AA42DMN5</accession>
<evidence type="ECO:0000256" key="8">
    <source>
        <dbReference type="ARBA" id="ARBA00029447"/>
    </source>
</evidence>
<organism evidence="13 14">
    <name type="scientific">Holtiella tumoricola</name>
    <dbReference type="NCBI Taxonomy" id="3018743"/>
    <lineage>
        <taxon>Bacteria</taxon>
        <taxon>Bacillati</taxon>
        <taxon>Bacillota</taxon>
        <taxon>Clostridia</taxon>
        <taxon>Lachnospirales</taxon>
        <taxon>Cellulosilyticaceae</taxon>
        <taxon>Holtiella</taxon>
    </lineage>
</organism>
<keyword evidence="3" id="KW-0145">Chemotaxis</keyword>
<dbReference type="GO" id="GO:0007165">
    <property type="term" value="P:signal transduction"/>
    <property type="evidence" value="ECO:0007669"/>
    <property type="project" value="UniProtKB-KW"/>
</dbReference>
<dbReference type="SMART" id="SM00283">
    <property type="entry name" value="MA"/>
    <property type="match status" value="1"/>
</dbReference>
<evidence type="ECO:0000313" key="13">
    <source>
        <dbReference type="EMBL" id="MDA3731503.1"/>
    </source>
</evidence>
<comment type="caution">
    <text evidence="13">The sequence shown here is derived from an EMBL/GenBank/DDBJ whole genome shotgun (WGS) entry which is preliminary data.</text>
</comment>
<dbReference type="GO" id="GO:0006935">
    <property type="term" value="P:chemotaxis"/>
    <property type="evidence" value="ECO:0007669"/>
    <property type="project" value="UniProtKB-KW"/>
</dbReference>
<evidence type="ECO:0000259" key="11">
    <source>
        <dbReference type="PROSITE" id="PS50111"/>
    </source>
</evidence>
<evidence type="ECO:0000256" key="6">
    <source>
        <dbReference type="ARBA" id="ARBA00023136"/>
    </source>
</evidence>
<protein>
    <submittedName>
        <fullName evidence="13">Methyl-accepting chemotaxis protein</fullName>
    </submittedName>
</protein>
<dbReference type="PROSITE" id="PS50111">
    <property type="entry name" value="CHEMOTAXIS_TRANSDUC_2"/>
    <property type="match status" value="1"/>
</dbReference>
<dbReference type="Pfam" id="PF02743">
    <property type="entry name" value="dCache_1"/>
    <property type="match status" value="1"/>
</dbReference>
<dbReference type="PROSITE" id="PS50885">
    <property type="entry name" value="HAMP"/>
    <property type="match status" value="1"/>
</dbReference>
<dbReference type="Pfam" id="PF00672">
    <property type="entry name" value="HAMP"/>
    <property type="match status" value="1"/>
</dbReference>
<evidence type="ECO:0000256" key="7">
    <source>
        <dbReference type="ARBA" id="ARBA00023224"/>
    </source>
</evidence>
<feature type="domain" description="Methyl-accepting transducer" evidence="11">
    <location>
        <begin position="320"/>
        <end position="577"/>
    </location>
</feature>
<dbReference type="PANTHER" id="PTHR32089">
    <property type="entry name" value="METHYL-ACCEPTING CHEMOTAXIS PROTEIN MCPB"/>
    <property type="match status" value="1"/>
</dbReference>
<dbReference type="CDD" id="cd12914">
    <property type="entry name" value="PDC1_DGC_like"/>
    <property type="match status" value="1"/>
</dbReference>
<evidence type="ECO:0000256" key="10">
    <source>
        <dbReference type="SAM" id="Phobius"/>
    </source>
</evidence>